<name>A0ABQ8TUG8_PERAM</name>
<organism evidence="1 2">
    <name type="scientific">Periplaneta americana</name>
    <name type="common">American cockroach</name>
    <name type="synonym">Blatta americana</name>
    <dbReference type="NCBI Taxonomy" id="6978"/>
    <lineage>
        <taxon>Eukaryota</taxon>
        <taxon>Metazoa</taxon>
        <taxon>Ecdysozoa</taxon>
        <taxon>Arthropoda</taxon>
        <taxon>Hexapoda</taxon>
        <taxon>Insecta</taxon>
        <taxon>Pterygota</taxon>
        <taxon>Neoptera</taxon>
        <taxon>Polyneoptera</taxon>
        <taxon>Dictyoptera</taxon>
        <taxon>Blattodea</taxon>
        <taxon>Blattoidea</taxon>
        <taxon>Blattidae</taxon>
        <taxon>Blattinae</taxon>
        <taxon>Periplaneta</taxon>
    </lineage>
</organism>
<evidence type="ECO:0000313" key="2">
    <source>
        <dbReference type="Proteomes" id="UP001148838"/>
    </source>
</evidence>
<reference evidence="1 2" key="1">
    <citation type="journal article" date="2022" name="Allergy">
        <title>Genome assembly and annotation of Periplaneta americana reveal a comprehensive cockroach allergen profile.</title>
        <authorList>
            <person name="Wang L."/>
            <person name="Xiong Q."/>
            <person name="Saelim N."/>
            <person name="Wang L."/>
            <person name="Nong W."/>
            <person name="Wan A.T."/>
            <person name="Shi M."/>
            <person name="Liu X."/>
            <person name="Cao Q."/>
            <person name="Hui J.H.L."/>
            <person name="Sookrung N."/>
            <person name="Leung T.F."/>
            <person name="Tungtrongchitr A."/>
            <person name="Tsui S.K.W."/>
        </authorList>
    </citation>
    <scope>NUCLEOTIDE SEQUENCE [LARGE SCALE GENOMIC DNA]</scope>
    <source>
        <strain evidence="1">PWHHKU_190912</strain>
    </source>
</reference>
<sequence>MAGLCEGGNEPTGSLKAISKYSCNIFMITTFPTSVQSKPTHTVILIVVFSLLQRRGNTVRYPLPRLEFDDTGVKHKQITLLGYISVADVPEFCPARVLLRASKSTGMSLSHLRTLNAIDLSRDRIRNLEHRRSALYRLRYRGRLYIYIYVYGPNVMSKQMVRCYCRQFSAGRQNVHDEERSRRPTIITDDLVEQRTNNQFT</sequence>
<accession>A0ABQ8TUG8</accession>
<proteinExistence type="predicted"/>
<evidence type="ECO:0000313" key="1">
    <source>
        <dbReference type="EMBL" id="KAJ4449722.1"/>
    </source>
</evidence>
<keyword evidence="2" id="KW-1185">Reference proteome</keyword>
<gene>
    <name evidence="1" type="ORF">ANN_01126</name>
</gene>
<dbReference type="Proteomes" id="UP001148838">
    <property type="component" value="Unassembled WGS sequence"/>
</dbReference>
<dbReference type="EMBL" id="JAJSOF020000003">
    <property type="protein sequence ID" value="KAJ4449722.1"/>
    <property type="molecule type" value="Genomic_DNA"/>
</dbReference>
<comment type="caution">
    <text evidence="1">The sequence shown here is derived from an EMBL/GenBank/DDBJ whole genome shotgun (WGS) entry which is preliminary data.</text>
</comment>
<protein>
    <submittedName>
        <fullName evidence="1">Uncharacterized protein</fullName>
    </submittedName>
</protein>